<dbReference type="Gene3D" id="2.40.50.140">
    <property type="entry name" value="Nucleic acid-binding proteins"/>
    <property type="match status" value="1"/>
</dbReference>
<protein>
    <recommendedName>
        <fullName evidence="2">NfeD-like C-terminal domain-containing protein</fullName>
    </recommendedName>
</protein>
<name>A0A6J4HJU8_9CYAN</name>
<evidence type="ECO:0008006" key="2">
    <source>
        <dbReference type="Google" id="ProtNLM"/>
    </source>
</evidence>
<dbReference type="EMBL" id="CADCTM010000115">
    <property type="protein sequence ID" value="CAA9226950.1"/>
    <property type="molecule type" value="Genomic_DNA"/>
</dbReference>
<evidence type="ECO:0000313" key="1">
    <source>
        <dbReference type="EMBL" id="CAA9226950.1"/>
    </source>
</evidence>
<proteinExistence type="predicted"/>
<gene>
    <name evidence="1" type="ORF">AVDCRST_MAG92-839</name>
</gene>
<reference evidence="1" key="1">
    <citation type="submission" date="2020-02" db="EMBL/GenBank/DDBJ databases">
        <authorList>
            <person name="Meier V. D."/>
        </authorList>
    </citation>
    <scope>NUCLEOTIDE SEQUENCE</scope>
    <source>
        <strain evidence="1">AVDCRST_MAG92</strain>
    </source>
</reference>
<organism evidence="1">
    <name type="scientific">uncultured Coleofasciculus sp</name>
    <dbReference type="NCBI Taxonomy" id="1267456"/>
    <lineage>
        <taxon>Bacteria</taxon>
        <taxon>Bacillati</taxon>
        <taxon>Cyanobacteriota</taxon>
        <taxon>Cyanophyceae</taxon>
        <taxon>Coleofasciculales</taxon>
        <taxon>Coleofasciculaceae</taxon>
        <taxon>Coleofasciculus</taxon>
        <taxon>environmental samples</taxon>
    </lineage>
</organism>
<dbReference type="AlphaFoldDB" id="A0A6J4HJU8"/>
<accession>A0A6J4HJU8</accession>
<sequence>MSLESPEKITLFAKPGMGEVEQIITETQAGRVKFQATYWPARLYNPEYEITLVPDTPVTVIGRQGITLLVLPVNEMQQSNLEDQEAMKQKAIAFNRSGWAQRFGSLFGSRLN</sequence>
<dbReference type="InterPro" id="IPR012340">
    <property type="entry name" value="NA-bd_OB-fold"/>
</dbReference>